<reference evidence="1 3" key="1">
    <citation type="journal article" date="2014" name="ISME J.">
        <title>Trehalose/2-sulfotrehalose biosynthesis and glycine-betaine uptake are widely spread mechanisms for osmoadaptation in the Halobacteriales.</title>
        <authorList>
            <person name="Youssef N.H."/>
            <person name="Savage-Ashlock K.N."/>
            <person name="McCully A.L."/>
            <person name="Luedtke B."/>
            <person name="Shaw E.I."/>
            <person name="Hoff W.D."/>
            <person name="Elshahed M.S."/>
        </authorList>
    </citation>
    <scope>NUCLEOTIDE SEQUENCE [LARGE SCALE GENOMIC DNA]</scope>
    <source>
        <strain evidence="1 3">DX253</strain>
    </source>
</reference>
<evidence type="ECO:0000313" key="2">
    <source>
        <dbReference type="EMBL" id="SHL50234.1"/>
    </source>
</evidence>
<reference evidence="4" key="2">
    <citation type="submission" date="2016-11" db="EMBL/GenBank/DDBJ databases">
        <authorList>
            <person name="Varghese N."/>
            <person name="Submissions S."/>
        </authorList>
    </citation>
    <scope>NUCLEOTIDE SEQUENCE [LARGE SCALE GENOMIC DNA]</scope>
    <source>
        <strain evidence="4">DX253</strain>
    </source>
</reference>
<dbReference type="eggNOG" id="arCOG06349">
    <property type="taxonomic scope" value="Archaea"/>
</dbReference>
<organism evidence="1 3">
    <name type="scientific">Haladaptatus paucihalophilus DX253</name>
    <dbReference type="NCBI Taxonomy" id="797209"/>
    <lineage>
        <taxon>Archaea</taxon>
        <taxon>Methanobacteriati</taxon>
        <taxon>Methanobacteriota</taxon>
        <taxon>Stenosarchaea group</taxon>
        <taxon>Halobacteria</taxon>
        <taxon>Halobacteriales</taxon>
        <taxon>Haladaptataceae</taxon>
        <taxon>Haladaptatus</taxon>
    </lineage>
</organism>
<gene>
    <name evidence="2" type="ORF">SAMN05444342_3983</name>
    <name evidence="1" type="ORF">ZOD2009_01420</name>
</gene>
<dbReference type="Proteomes" id="UP000184203">
    <property type="component" value="Unassembled WGS sequence"/>
</dbReference>
<proteinExistence type="predicted"/>
<evidence type="ECO:0000313" key="1">
    <source>
        <dbReference type="EMBL" id="EFW93761.1"/>
    </source>
</evidence>
<dbReference type="STRING" id="797209.GCA_000376445_01927"/>
<evidence type="ECO:0000313" key="3">
    <source>
        <dbReference type="Proteomes" id="UP000003751"/>
    </source>
</evidence>
<dbReference type="OrthoDB" id="260547at2157"/>
<dbReference type="PATRIC" id="fig|797209.4.peg.268"/>
<dbReference type="EMBL" id="FRAN01000007">
    <property type="protein sequence ID" value="SHL50234.1"/>
    <property type="molecule type" value="Genomic_DNA"/>
</dbReference>
<dbReference type="Proteomes" id="UP000003751">
    <property type="component" value="Unassembled WGS sequence"/>
</dbReference>
<sequence length="68" mass="7584">MRCHYCDREATFEPEMDGVVVGLCDDHFREQFESLSESDVMENLQRELGVDGVDGIDGVDGSDGADER</sequence>
<evidence type="ECO:0000313" key="4">
    <source>
        <dbReference type="Proteomes" id="UP000184203"/>
    </source>
</evidence>
<dbReference type="AlphaFoldDB" id="E7QMW6"/>
<dbReference type="Pfam" id="PF20542">
    <property type="entry name" value="DUF6757"/>
    <property type="match status" value="1"/>
</dbReference>
<keyword evidence="4" id="KW-1185">Reference proteome</keyword>
<name>E7QMW6_HALPU</name>
<dbReference type="InterPro" id="IPR046645">
    <property type="entry name" value="DUF6757"/>
</dbReference>
<protein>
    <submittedName>
        <fullName evidence="1">Uncharacterized protein</fullName>
    </submittedName>
</protein>
<dbReference type="EMBL" id="AEMG01000002">
    <property type="protein sequence ID" value="EFW93761.1"/>
    <property type="molecule type" value="Genomic_DNA"/>
</dbReference>
<accession>E7QMW6</accession>
<reference evidence="2" key="3">
    <citation type="submission" date="2016-11" db="EMBL/GenBank/DDBJ databases">
        <authorList>
            <person name="Jaros S."/>
            <person name="Januszkiewicz K."/>
            <person name="Wedrychowicz H."/>
        </authorList>
    </citation>
    <scope>NUCLEOTIDE SEQUENCE [LARGE SCALE GENOMIC DNA]</scope>
    <source>
        <strain evidence="2">DX253</strain>
    </source>
</reference>